<reference evidence="9 10" key="1">
    <citation type="submission" date="2022-06" db="EMBL/GenBank/DDBJ databases">
        <title>Halogeometricum sp. a new haloarchaeum isolate from saline soil.</title>
        <authorList>
            <person name="Strakova D."/>
            <person name="Galisteo C."/>
            <person name="Sanchez-Porro C."/>
            <person name="Ventosa A."/>
        </authorList>
    </citation>
    <scope>NUCLEOTIDE SEQUENCE [LARGE SCALE GENOMIC DNA]</scope>
    <source>
        <strain evidence="9 10">S1BR25-6</strain>
    </source>
</reference>
<evidence type="ECO:0000256" key="4">
    <source>
        <dbReference type="ARBA" id="ARBA00022741"/>
    </source>
</evidence>
<dbReference type="InterPro" id="IPR017871">
    <property type="entry name" value="ABC_transporter-like_CS"/>
</dbReference>
<dbReference type="RefSeq" id="WP_310925671.1">
    <property type="nucleotide sequence ID" value="NZ_JAMQOP010000004.1"/>
</dbReference>
<evidence type="ECO:0000259" key="8">
    <source>
        <dbReference type="PROSITE" id="PS50893"/>
    </source>
</evidence>
<dbReference type="PANTHER" id="PTHR43875:SF15">
    <property type="entry name" value="TREHALOSE IMPORT ATP-BINDING PROTEIN SUGC"/>
    <property type="match status" value="1"/>
</dbReference>
<dbReference type="Gene3D" id="2.40.50.100">
    <property type="match status" value="1"/>
</dbReference>
<evidence type="ECO:0000256" key="1">
    <source>
        <dbReference type="ARBA" id="ARBA00004202"/>
    </source>
</evidence>
<keyword evidence="5 9" id="KW-0067">ATP-binding</keyword>
<proteinExistence type="predicted"/>
<evidence type="ECO:0000313" key="10">
    <source>
        <dbReference type="Proteomes" id="UP001257060"/>
    </source>
</evidence>
<protein>
    <submittedName>
        <fullName evidence="9">ABC transporter ATP-binding protein</fullName>
    </submittedName>
</protein>
<evidence type="ECO:0000256" key="2">
    <source>
        <dbReference type="ARBA" id="ARBA00022448"/>
    </source>
</evidence>
<evidence type="ECO:0000256" key="6">
    <source>
        <dbReference type="ARBA" id="ARBA00022967"/>
    </source>
</evidence>
<evidence type="ECO:0000313" key="9">
    <source>
        <dbReference type="EMBL" id="MDS0300755.1"/>
    </source>
</evidence>
<evidence type="ECO:0000256" key="3">
    <source>
        <dbReference type="ARBA" id="ARBA00022475"/>
    </source>
</evidence>
<dbReference type="InterPro" id="IPR027417">
    <property type="entry name" value="P-loop_NTPase"/>
</dbReference>
<dbReference type="Gene3D" id="3.40.50.300">
    <property type="entry name" value="P-loop containing nucleotide triphosphate hydrolases"/>
    <property type="match status" value="1"/>
</dbReference>
<comment type="caution">
    <text evidence="9">The sequence shown here is derived from an EMBL/GenBank/DDBJ whole genome shotgun (WGS) entry which is preliminary data.</text>
</comment>
<dbReference type="GO" id="GO:0005524">
    <property type="term" value="F:ATP binding"/>
    <property type="evidence" value="ECO:0007669"/>
    <property type="project" value="UniProtKB-KW"/>
</dbReference>
<accession>A0ABU2GIY8</accession>
<evidence type="ECO:0000256" key="7">
    <source>
        <dbReference type="ARBA" id="ARBA00023136"/>
    </source>
</evidence>
<dbReference type="SMART" id="SM00382">
    <property type="entry name" value="AAA"/>
    <property type="match status" value="1"/>
</dbReference>
<keyword evidence="4" id="KW-0547">Nucleotide-binding</keyword>
<dbReference type="Pfam" id="PF00005">
    <property type="entry name" value="ABC_tran"/>
    <property type="match status" value="1"/>
</dbReference>
<dbReference type="PANTHER" id="PTHR43875">
    <property type="entry name" value="MALTODEXTRIN IMPORT ATP-BINDING PROTEIN MSMX"/>
    <property type="match status" value="1"/>
</dbReference>
<keyword evidence="3" id="KW-1003">Cell membrane</keyword>
<dbReference type="Gene3D" id="2.40.50.140">
    <property type="entry name" value="Nucleic acid-binding proteins"/>
    <property type="match status" value="1"/>
</dbReference>
<keyword evidence="2" id="KW-0813">Transport</keyword>
<dbReference type="CDD" id="cd03301">
    <property type="entry name" value="ABC_MalK_N"/>
    <property type="match status" value="1"/>
</dbReference>
<dbReference type="InterPro" id="IPR003593">
    <property type="entry name" value="AAA+_ATPase"/>
</dbReference>
<evidence type="ECO:0000256" key="5">
    <source>
        <dbReference type="ARBA" id="ARBA00022840"/>
    </source>
</evidence>
<keyword evidence="10" id="KW-1185">Reference proteome</keyword>
<organism evidence="9 10">
    <name type="scientific">Halogeometricum salsisoli</name>
    <dbReference type="NCBI Taxonomy" id="2950536"/>
    <lineage>
        <taxon>Archaea</taxon>
        <taxon>Methanobacteriati</taxon>
        <taxon>Methanobacteriota</taxon>
        <taxon>Stenosarchaea group</taxon>
        <taxon>Halobacteria</taxon>
        <taxon>Halobacteriales</taxon>
        <taxon>Haloferacaceae</taxon>
        <taxon>Halogeometricum</taxon>
    </lineage>
</organism>
<gene>
    <name evidence="9" type="ORF">NDI76_18560</name>
</gene>
<dbReference type="SUPFAM" id="SSF50331">
    <property type="entry name" value="MOP-like"/>
    <property type="match status" value="1"/>
</dbReference>
<sequence>MATIDITKLRKEFGDEGEQIVAVEDVDLTIEDGEFMVFVGPSGCGKTTTLRCIAGLEDVTSGTIEFDDVDVTDQRARERNVAMVFQNYALYPHMTVRKNIGFPLRLSTKQSSDEIDERVEEIATLLGIEPLLDDKPKELSGGQQQRVALGRAIIRDPEVFLMDEPLSNLDAKLRSVMRTELQELQRELDVTTAYVTHDQVEAMAMGDRIAILNEGRLQQVGDANDVYRSPTNEFVAGFIGSPSINLLTAEVDGNTLVGPAGFEYELDDTSWVDERSRVRVGVRPEDMRLVENGGGGGMPSEVTVVEHMGNENFLYAKMGEVDLTARVPSKMRPPEGSRVRFDFDEEDLYLFDADTQESIKTKTGETDVGYDRFVQKKA</sequence>
<dbReference type="InterPro" id="IPR012340">
    <property type="entry name" value="NA-bd_OB-fold"/>
</dbReference>
<dbReference type="PROSITE" id="PS00211">
    <property type="entry name" value="ABC_TRANSPORTER_1"/>
    <property type="match status" value="1"/>
</dbReference>
<dbReference type="Pfam" id="PF08402">
    <property type="entry name" value="TOBE_2"/>
    <property type="match status" value="1"/>
</dbReference>
<feature type="domain" description="ABC transporter" evidence="8">
    <location>
        <begin position="1"/>
        <end position="239"/>
    </location>
</feature>
<keyword evidence="7" id="KW-0472">Membrane</keyword>
<dbReference type="InterPro" id="IPR003439">
    <property type="entry name" value="ABC_transporter-like_ATP-bd"/>
</dbReference>
<dbReference type="InterPro" id="IPR008995">
    <property type="entry name" value="Mo/tungstate-bd_C_term_dom"/>
</dbReference>
<dbReference type="EMBL" id="JAMQOP010000004">
    <property type="protein sequence ID" value="MDS0300755.1"/>
    <property type="molecule type" value="Genomic_DNA"/>
</dbReference>
<dbReference type="InterPro" id="IPR015855">
    <property type="entry name" value="ABC_transpr_MalK-like"/>
</dbReference>
<dbReference type="SUPFAM" id="SSF52540">
    <property type="entry name" value="P-loop containing nucleoside triphosphate hydrolases"/>
    <property type="match status" value="1"/>
</dbReference>
<dbReference type="Proteomes" id="UP001257060">
    <property type="component" value="Unassembled WGS sequence"/>
</dbReference>
<keyword evidence="6" id="KW-1278">Translocase</keyword>
<name>A0ABU2GIY8_9EURY</name>
<comment type="subcellular location">
    <subcellularLocation>
        <location evidence="1">Cell membrane</location>
        <topology evidence="1">Peripheral membrane protein</topology>
    </subcellularLocation>
</comment>
<dbReference type="InterPro" id="IPR047641">
    <property type="entry name" value="ABC_transpr_MalK/UgpC-like"/>
</dbReference>
<dbReference type="PROSITE" id="PS50893">
    <property type="entry name" value="ABC_TRANSPORTER_2"/>
    <property type="match status" value="1"/>
</dbReference>
<dbReference type="InterPro" id="IPR013611">
    <property type="entry name" value="Transp-assoc_OB_typ2"/>
</dbReference>